<reference evidence="2 3" key="1">
    <citation type="journal article" date="2018" name="Evol. Lett.">
        <title>Horizontal gene cluster transfer increased hallucinogenic mushroom diversity.</title>
        <authorList>
            <person name="Reynolds H.T."/>
            <person name="Vijayakumar V."/>
            <person name="Gluck-Thaler E."/>
            <person name="Korotkin H.B."/>
            <person name="Matheny P.B."/>
            <person name="Slot J.C."/>
        </authorList>
    </citation>
    <scope>NUCLEOTIDE SEQUENCE [LARGE SCALE GENOMIC DNA]</scope>
    <source>
        <strain evidence="2 3">SRW20</strain>
    </source>
</reference>
<dbReference type="InParanoid" id="A0A409YI56"/>
<comment type="caution">
    <text evidence="2">The sequence shown here is derived from an EMBL/GenBank/DDBJ whole genome shotgun (WGS) entry which is preliminary data.</text>
</comment>
<sequence length="333" mass="37309">MTTDKSMSIPSSPSSSTSSSPQARFLKELSSLLTSLSLPLALIQTHYKERKAHRALVKEFLASQAREVEMGIPPPPQRTLDETIILLLACRNRDAGLRVSARDLEELQLMTSPPPTPRFSFGEDEEEANWKGEIRRRYLKPKERRRTKISGTDGDNNKSPNAIQAVQSLNYERMLVSGVCRAFEGEGKLRRSGRLENLGTLQALHVNTNAGPFPSPGHTPNPRPVIVRRAVTQSSLPFPTFLPLPLPLDMQMKPQLQARARKRHTMGGGYARPPPHVNLPDKPEVHGHFVCSTRSLDFTGRPCEYGTRRYEKRYVSLVGASVAIMEDVRMNRI</sequence>
<feature type="compositionally biased region" description="Low complexity" evidence="1">
    <location>
        <begin position="1"/>
        <end position="21"/>
    </location>
</feature>
<evidence type="ECO:0000256" key="1">
    <source>
        <dbReference type="SAM" id="MobiDB-lite"/>
    </source>
</evidence>
<evidence type="ECO:0000313" key="3">
    <source>
        <dbReference type="Proteomes" id="UP000284706"/>
    </source>
</evidence>
<dbReference type="AlphaFoldDB" id="A0A409YI56"/>
<gene>
    <name evidence="2" type="ORF">CVT26_009789</name>
</gene>
<feature type="region of interest" description="Disordered" evidence="1">
    <location>
        <begin position="141"/>
        <end position="161"/>
    </location>
</feature>
<feature type="compositionally biased region" description="Polar residues" evidence="1">
    <location>
        <begin position="149"/>
        <end position="161"/>
    </location>
</feature>
<evidence type="ECO:0000313" key="2">
    <source>
        <dbReference type="EMBL" id="PPR02672.1"/>
    </source>
</evidence>
<organism evidence="2 3">
    <name type="scientific">Gymnopilus dilepis</name>
    <dbReference type="NCBI Taxonomy" id="231916"/>
    <lineage>
        <taxon>Eukaryota</taxon>
        <taxon>Fungi</taxon>
        <taxon>Dikarya</taxon>
        <taxon>Basidiomycota</taxon>
        <taxon>Agaricomycotina</taxon>
        <taxon>Agaricomycetes</taxon>
        <taxon>Agaricomycetidae</taxon>
        <taxon>Agaricales</taxon>
        <taxon>Agaricineae</taxon>
        <taxon>Hymenogastraceae</taxon>
        <taxon>Gymnopilus</taxon>
    </lineage>
</organism>
<dbReference type="Proteomes" id="UP000284706">
    <property type="component" value="Unassembled WGS sequence"/>
</dbReference>
<proteinExistence type="predicted"/>
<feature type="region of interest" description="Disordered" evidence="1">
    <location>
        <begin position="1"/>
        <end position="23"/>
    </location>
</feature>
<name>A0A409YI56_9AGAR</name>
<protein>
    <submittedName>
        <fullName evidence="2">Uncharacterized protein</fullName>
    </submittedName>
</protein>
<accession>A0A409YI56</accession>
<keyword evidence="3" id="KW-1185">Reference proteome</keyword>
<dbReference type="EMBL" id="NHYE01000829">
    <property type="protein sequence ID" value="PPR02672.1"/>
    <property type="molecule type" value="Genomic_DNA"/>
</dbReference>